<name>A0AAD7Z1K3_MYTSE</name>
<sequence length="1266" mass="147893">MRVSGSEQQLCPCYKGRQDFQKLVELKDPSLAIYCYRIHTEDVHPQSRQGESVECTENTSRDVFILQNKNDTRIIISELTSKLEKNNISCPRCRKTFDHAQKLMQEVKSIERNIVIGICDHCRKKAQTIKNQFCSCDEIVRKFKTVKRGQQENIKNQVKTWLSQMEHILKRAKTLNKPKQIIDRAYSDLQINRDLKSSTSRYEPKIQQMFGSDTHTSDINLNREMRETVLKEDYFKQGLTYSRPTTSIKPVTPQERENMNTVISHTLLLEISEDVKEHPRTSLKEDRGKVEIFEDTPSMDAKDALKRRHDLSLRQMMRFENNSGGPLNVPKRSMIYESPKIALGAQLSGRSINIKRDSPSGIKVSQSKIIKKNKKEISANEKETKMKTDKRDESKGKETEEKRKETEEKRKETEEKRKEMGEKRKETEEKRKETEELRKKSEELGKKSEEKQKETEEKRKKSEEKRKDSEDKQKEIGEKRKGTVEKRKGSEEKRRISEEKLKETEEKQKETEEKRKKAEEKLKKFEENLKKSEEKLKKSEEKLKVTEEKRKEKEQKLKEKEDKERLILSENLKKEKEALKQQKPHEKLLQKEQLQKEKEIPKKQSETIHKQTEKDPEFKISDALSKTKKSSDKTKQSPEVTKVSLIQEKIPDEKEIAKIKQTPPEKEGKSDEKKLKQEAEILKLQAEHLMKKVSEQKKQQQLEAKEKEKRKQKEQDEMKAKKRSDLKMTDIKVIDADQKDFSKLVQFKQASAFNRPDMKPVVTPKPTCHHDKGLSCPLCYNYELELKPSLDSTKSEPSESTEDMLVGEKKLNSLDIKKSEPIEEMIVGEKILKIKPRLEKSKEPEVVLNIYQNFLLDPLDELNPQKEPTDETRKQSKTVIKNKITGEIDLEASKGILRYRLSDRTFIEKGWTVLPTEKVVRKLNVYRMRPARPEFDWFEHNKNKRQMTYDTGERLAEFDDNGRGRWYYRSGRLALDYYDAEETNAKQRFVVYSSGEPDERGRTHPITVLATFDYLGNGVVFDHAGKIRLKYNQTEGVVLDRSIGPVSHWKWHTLNDPPVLQQVMIDTQLPQKDPDILKLGQTEKTVDKPDNEDMLAIEFDNFIKEKSKKLTQKFKPFQIKMKFLKINEHFSLKVLDQATVYLIYRDGSTNLKLNMGMILDHKEIVDTETAEVGEVLNSIEQFPARTDSLAGLQRSVAHAQRYERQHAERERRIRPAAPCASADLLTAAVSAPLRVPFRTMPSGSTSTTGHCRRKPTKNLYYDSRLL</sequence>
<comment type="caution">
    <text evidence="3">The sequence shown here is derived from an EMBL/GenBank/DDBJ whole genome shotgun (WGS) entry which is preliminary data.</text>
</comment>
<feature type="domain" description="FAM194 C-terminal" evidence="2">
    <location>
        <begin position="944"/>
        <end position="1054"/>
    </location>
</feature>
<dbReference type="Proteomes" id="UP001231518">
    <property type="component" value="Chromosome 2"/>
</dbReference>
<dbReference type="Pfam" id="PF14977">
    <property type="entry name" value="FAM194"/>
    <property type="match status" value="1"/>
</dbReference>
<protein>
    <recommendedName>
        <fullName evidence="2">FAM194 C-terminal domain-containing protein</fullName>
    </recommendedName>
</protein>
<dbReference type="EMBL" id="JARGEI010000002">
    <property type="protein sequence ID" value="KAJ8735455.1"/>
    <property type="molecule type" value="Genomic_DNA"/>
</dbReference>
<evidence type="ECO:0000259" key="2">
    <source>
        <dbReference type="Pfam" id="PF14977"/>
    </source>
</evidence>
<dbReference type="InterPro" id="IPR029281">
    <property type="entry name" value="FAM194_C"/>
</dbReference>
<feature type="region of interest" description="Disordered" evidence="1">
    <location>
        <begin position="352"/>
        <end position="724"/>
    </location>
</feature>
<evidence type="ECO:0000256" key="1">
    <source>
        <dbReference type="SAM" id="MobiDB-lite"/>
    </source>
</evidence>
<accession>A0AAD7Z1K3</accession>
<reference evidence="3" key="1">
    <citation type="submission" date="2023-03" db="EMBL/GenBank/DDBJ databases">
        <title>Chromosome-level genomes of two armyworms, Mythimna separata and Mythimna loreyi, provide insights into the biosynthesis and reception of sex pheromones.</title>
        <authorList>
            <person name="Zhao H."/>
        </authorList>
    </citation>
    <scope>NUCLEOTIDE SEQUENCE</scope>
    <source>
        <strain evidence="3">BeijingLab</strain>
        <tissue evidence="3">Pupa</tissue>
    </source>
</reference>
<feature type="compositionally biased region" description="Basic and acidic residues" evidence="1">
    <location>
        <begin position="375"/>
        <end position="620"/>
    </location>
</feature>
<keyword evidence="4" id="KW-1185">Reference proteome</keyword>
<proteinExistence type="predicted"/>
<gene>
    <name evidence="3" type="ORF">PYW07_007075</name>
</gene>
<evidence type="ECO:0000313" key="4">
    <source>
        <dbReference type="Proteomes" id="UP001231518"/>
    </source>
</evidence>
<organism evidence="3 4">
    <name type="scientific">Mythimna separata</name>
    <name type="common">Oriental armyworm</name>
    <name type="synonym">Pseudaletia separata</name>
    <dbReference type="NCBI Taxonomy" id="271217"/>
    <lineage>
        <taxon>Eukaryota</taxon>
        <taxon>Metazoa</taxon>
        <taxon>Ecdysozoa</taxon>
        <taxon>Arthropoda</taxon>
        <taxon>Hexapoda</taxon>
        <taxon>Insecta</taxon>
        <taxon>Pterygota</taxon>
        <taxon>Neoptera</taxon>
        <taxon>Endopterygota</taxon>
        <taxon>Lepidoptera</taxon>
        <taxon>Glossata</taxon>
        <taxon>Ditrysia</taxon>
        <taxon>Noctuoidea</taxon>
        <taxon>Noctuidae</taxon>
        <taxon>Noctuinae</taxon>
        <taxon>Hadenini</taxon>
        <taxon>Mythimna</taxon>
    </lineage>
</organism>
<dbReference type="AlphaFoldDB" id="A0AAD7Z1K3"/>
<evidence type="ECO:0000313" key="3">
    <source>
        <dbReference type="EMBL" id="KAJ8735455.1"/>
    </source>
</evidence>
<feature type="compositionally biased region" description="Basic and acidic residues" evidence="1">
    <location>
        <begin position="649"/>
        <end position="724"/>
    </location>
</feature>